<name>A0A0M2HMH2_9MICO</name>
<dbReference type="Pfam" id="PF01869">
    <property type="entry name" value="BcrAD_BadFG"/>
    <property type="match status" value="1"/>
</dbReference>
<dbReference type="AlphaFoldDB" id="A0A0M2HMH2"/>
<dbReference type="RefSeq" id="WP_045274150.1">
    <property type="nucleotide sequence ID" value="NZ_BAAAUP010000002.1"/>
</dbReference>
<dbReference type="EMBL" id="JYIZ01000018">
    <property type="protein sequence ID" value="KJL45651.1"/>
    <property type="molecule type" value="Genomic_DNA"/>
</dbReference>
<dbReference type="Proteomes" id="UP000033956">
    <property type="component" value="Unassembled WGS sequence"/>
</dbReference>
<feature type="domain" description="ATPase BadF/BadG/BcrA/BcrD type" evidence="1">
    <location>
        <begin position="17"/>
        <end position="298"/>
    </location>
</feature>
<gene>
    <name evidence="2" type="ORF">RS81_00132</name>
</gene>
<dbReference type="OrthoDB" id="8701357at2"/>
<dbReference type="InterPro" id="IPR052519">
    <property type="entry name" value="Euk-type_GlcNAc_Kinase"/>
</dbReference>
<evidence type="ECO:0000313" key="3">
    <source>
        <dbReference type="Proteomes" id="UP000033956"/>
    </source>
</evidence>
<dbReference type="PATRIC" id="fig|92835.4.peg.138"/>
<dbReference type="STRING" id="92835.RS81_00132"/>
<dbReference type="Gene3D" id="3.30.420.40">
    <property type="match status" value="2"/>
</dbReference>
<sequence length="315" mass="31846">MRDDASTTAPAPGAPAVGVDVGGTKTHIVTDHGVDVVVASAVWRRGSIFEHDGNLARLAQVVVDAVGGEPGSTVVGAHGIDSIAQQQHATAVLRSHLAGHVEAVNDAVLLGPAIGADDAICVIAGTGSAVVGVGRGGETIAADGHGWLIADDASAPGLTRQLCVAVLREVDRNGTASLADPAARRLLRHFGTDDHVELALRFQAAPSDTLWGGFAPQVFAAADEGSLIAKQVIRRSGAHLAEMVQAVRARGATGTTVVAAGGVITAQPMLADALVASLRERASDLTVRVLDVPPAAGALALARRRTALTAASFSS</sequence>
<protein>
    <submittedName>
        <fullName evidence="2">BadF/BadG/BcrA/BcrD ATPase family protein</fullName>
    </submittedName>
</protein>
<evidence type="ECO:0000313" key="2">
    <source>
        <dbReference type="EMBL" id="KJL45651.1"/>
    </source>
</evidence>
<dbReference type="InterPro" id="IPR002731">
    <property type="entry name" value="ATPase_BadF"/>
</dbReference>
<accession>A0A0M2HMH2</accession>
<keyword evidence="3" id="KW-1185">Reference proteome</keyword>
<organism evidence="2 3">
    <name type="scientific">Microbacterium terrae</name>
    <dbReference type="NCBI Taxonomy" id="69369"/>
    <lineage>
        <taxon>Bacteria</taxon>
        <taxon>Bacillati</taxon>
        <taxon>Actinomycetota</taxon>
        <taxon>Actinomycetes</taxon>
        <taxon>Micrococcales</taxon>
        <taxon>Microbacteriaceae</taxon>
        <taxon>Microbacterium</taxon>
    </lineage>
</organism>
<dbReference type="PANTHER" id="PTHR43190:SF3">
    <property type="entry name" value="N-ACETYL-D-GLUCOSAMINE KINASE"/>
    <property type="match status" value="1"/>
</dbReference>
<dbReference type="PANTHER" id="PTHR43190">
    <property type="entry name" value="N-ACETYL-D-GLUCOSAMINE KINASE"/>
    <property type="match status" value="1"/>
</dbReference>
<proteinExistence type="predicted"/>
<dbReference type="SUPFAM" id="SSF53067">
    <property type="entry name" value="Actin-like ATPase domain"/>
    <property type="match status" value="1"/>
</dbReference>
<evidence type="ECO:0000259" key="1">
    <source>
        <dbReference type="Pfam" id="PF01869"/>
    </source>
</evidence>
<comment type="caution">
    <text evidence="2">The sequence shown here is derived from an EMBL/GenBank/DDBJ whole genome shotgun (WGS) entry which is preliminary data.</text>
</comment>
<reference evidence="2 3" key="1">
    <citation type="submission" date="2015-02" db="EMBL/GenBank/DDBJ databases">
        <title>Draft genome sequences of ten Microbacterium spp. with emphasis on heavy metal contaminated environments.</title>
        <authorList>
            <person name="Corretto E."/>
        </authorList>
    </citation>
    <scope>NUCLEOTIDE SEQUENCE [LARGE SCALE GENOMIC DNA]</scope>
    <source>
        <strain evidence="2 3">DSM 12510</strain>
    </source>
</reference>
<dbReference type="InterPro" id="IPR043129">
    <property type="entry name" value="ATPase_NBD"/>
</dbReference>